<dbReference type="Gene3D" id="3.30.450.330">
    <property type="match status" value="1"/>
</dbReference>
<keyword evidence="14 16" id="KW-0131">Cell cycle</keyword>
<dbReference type="GO" id="GO:0008360">
    <property type="term" value="P:regulation of cell shape"/>
    <property type="evidence" value="ECO:0007669"/>
    <property type="project" value="UniProtKB-KW"/>
</dbReference>
<keyword evidence="3 16" id="KW-0997">Cell inner membrane</keyword>
<dbReference type="RefSeq" id="WP_148580492.1">
    <property type="nucleotide sequence ID" value="NZ_JAVEUW010000022.1"/>
</dbReference>
<dbReference type="GO" id="GO:0008955">
    <property type="term" value="F:peptidoglycan glycosyltransferase activity"/>
    <property type="evidence" value="ECO:0007669"/>
    <property type="project" value="InterPro"/>
</dbReference>
<dbReference type="Proteomes" id="UP000389128">
    <property type="component" value="Unassembled WGS sequence"/>
</dbReference>
<dbReference type="GO" id="GO:0006508">
    <property type="term" value="P:proteolysis"/>
    <property type="evidence" value="ECO:0007669"/>
    <property type="project" value="UniProtKB-KW"/>
</dbReference>
<keyword evidence="8 16" id="KW-0378">Hydrolase</keyword>
<dbReference type="GO" id="GO:0043093">
    <property type="term" value="P:FtsZ-dependent cytokinesis"/>
    <property type="evidence" value="ECO:0007669"/>
    <property type="project" value="UniProtKB-UniRule"/>
</dbReference>
<evidence type="ECO:0000256" key="3">
    <source>
        <dbReference type="ARBA" id="ARBA00022519"/>
    </source>
</evidence>
<evidence type="ECO:0000256" key="2">
    <source>
        <dbReference type="ARBA" id="ARBA00022475"/>
    </source>
</evidence>
<keyword evidence="9 16" id="KW-0133">Cell shape</keyword>
<dbReference type="PANTHER" id="PTHR30627">
    <property type="entry name" value="PEPTIDOGLYCAN D,D-TRANSPEPTIDASE"/>
    <property type="match status" value="1"/>
</dbReference>
<evidence type="ECO:0000256" key="5">
    <source>
        <dbReference type="ARBA" id="ARBA00022645"/>
    </source>
</evidence>
<proteinExistence type="inferred from homology"/>
<evidence type="ECO:0000256" key="7">
    <source>
        <dbReference type="ARBA" id="ARBA00022692"/>
    </source>
</evidence>
<dbReference type="PANTHER" id="PTHR30627:SF1">
    <property type="entry name" value="PEPTIDOGLYCAN D,D-TRANSPEPTIDASE FTSI"/>
    <property type="match status" value="1"/>
</dbReference>
<evidence type="ECO:0000259" key="17">
    <source>
        <dbReference type="Pfam" id="PF00905"/>
    </source>
</evidence>
<keyword evidence="10 16" id="KW-0573">Peptidoglycan synthesis</keyword>
<evidence type="ECO:0000256" key="11">
    <source>
        <dbReference type="ARBA" id="ARBA00022989"/>
    </source>
</evidence>
<keyword evidence="5 16" id="KW-0121">Carboxypeptidase</keyword>
<dbReference type="InterPro" id="IPR005311">
    <property type="entry name" value="PBP_dimer"/>
</dbReference>
<dbReference type="SUPFAM" id="SSF56519">
    <property type="entry name" value="Penicillin binding protein dimerisation domain"/>
    <property type="match status" value="1"/>
</dbReference>
<dbReference type="GO" id="GO:0071555">
    <property type="term" value="P:cell wall organization"/>
    <property type="evidence" value="ECO:0007669"/>
    <property type="project" value="UniProtKB-KW"/>
</dbReference>
<feature type="active site" description="Acyl-ester intermediate" evidence="16">
    <location>
        <position position="302"/>
    </location>
</feature>
<dbReference type="Pfam" id="PF00905">
    <property type="entry name" value="Transpeptidase"/>
    <property type="match status" value="1"/>
</dbReference>
<dbReference type="InterPro" id="IPR036138">
    <property type="entry name" value="PBP_dimer_sf"/>
</dbReference>
<dbReference type="InterPro" id="IPR050515">
    <property type="entry name" value="Beta-lactam/transpept"/>
</dbReference>
<dbReference type="Pfam" id="PF03717">
    <property type="entry name" value="PBP_dimer"/>
    <property type="match status" value="1"/>
</dbReference>
<evidence type="ECO:0000256" key="10">
    <source>
        <dbReference type="ARBA" id="ARBA00022984"/>
    </source>
</evidence>
<dbReference type="UniPathway" id="UPA00219"/>
<evidence type="ECO:0000256" key="15">
    <source>
        <dbReference type="ARBA" id="ARBA00023316"/>
    </source>
</evidence>
<sequence>MTKAKKGVTFNHNPLLHSELPAWRPRFVLLCLLGGSLALVGRAVYLQGVNDQFLQAKGESRYARVLAVPATRGKITDRQGDVLAVSSPVKSLWAIPEDARLNPAQTRQLAGLLEMDVNEIHQKLATDKDFVYLKRQVSPELADRIAALKLPGIHDQKEYRRFYPGGDVMAHVLGFTGVDDKGQEGIELAFESSLAGKPGSRRVVKDRRGNVVEDVQSIRPPQDGREVALSIDNKIQFLAHAALKQAMLEHKAKAGGIVVLDAKTGEVLALANAPTFNPNNRVKLTGDQLRNRALTDTYEPGSTMKPFTAAMALENGKFTANTIINCAPGRMTIGSATISDAHPHGALSVAEVIQKSSNIGAAKLALSFTPDVMWKMFDDLGFGAPLKLGFPGEAGGRLRPANSWRPIEQATMSYGHGISVSLMQMANAYQVFARDGDMVPLSLSRMDAPPLHGTRVFSPQTAREVRQMLEMVVQPGGTAPQANIPGYRVGGKTGTAMKLVGGRYALKYVASFVGIAPISDPRLIVAVMIDEPTNGKHYGGNVAGPVFAQVMGGALRTLGVAADAPLKPLQMARQGAAPVPYVREAM</sequence>
<dbReference type="InterPro" id="IPR012338">
    <property type="entry name" value="Beta-lactam/transpept-like"/>
</dbReference>
<dbReference type="GO" id="GO:0000917">
    <property type="term" value="P:division septum assembly"/>
    <property type="evidence" value="ECO:0007669"/>
    <property type="project" value="UniProtKB-KW"/>
</dbReference>
<comment type="subcellular location">
    <subcellularLocation>
        <location evidence="1">Membrane</location>
    </subcellularLocation>
</comment>
<organism evidence="19 20">
    <name type="scientific">Zoogloea oleivorans</name>
    <dbReference type="NCBI Taxonomy" id="1552750"/>
    <lineage>
        <taxon>Bacteria</taxon>
        <taxon>Pseudomonadati</taxon>
        <taxon>Pseudomonadota</taxon>
        <taxon>Betaproteobacteria</taxon>
        <taxon>Rhodocyclales</taxon>
        <taxon>Zoogloeaceae</taxon>
        <taxon>Zoogloea</taxon>
    </lineage>
</organism>
<keyword evidence="13 16" id="KW-0717">Septation</keyword>
<accession>A0A6C2CKS3</accession>
<keyword evidence="2 16" id="KW-1003">Cell membrane</keyword>
<dbReference type="Gene3D" id="3.40.710.10">
    <property type="entry name" value="DD-peptidase/beta-lactamase superfamily"/>
    <property type="match status" value="1"/>
</dbReference>
<comment type="caution">
    <text evidence="19">The sequence shown here is derived from an EMBL/GenBank/DDBJ whole genome shotgun (WGS) entry which is preliminary data.</text>
</comment>
<evidence type="ECO:0000259" key="18">
    <source>
        <dbReference type="Pfam" id="PF03717"/>
    </source>
</evidence>
<dbReference type="InterPro" id="IPR037532">
    <property type="entry name" value="FtsI_transpept"/>
</dbReference>
<dbReference type="Gene3D" id="3.90.1310.10">
    <property type="entry name" value="Penicillin-binding protein 2a (Domain 2)"/>
    <property type="match status" value="1"/>
</dbReference>
<evidence type="ECO:0000256" key="9">
    <source>
        <dbReference type="ARBA" id="ARBA00022960"/>
    </source>
</evidence>
<protein>
    <recommendedName>
        <fullName evidence="16">Peptidoglycan D,D-transpeptidase FtsI</fullName>
        <ecNumber evidence="16">3.4.16.4</ecNumber>
    </recommendedName>
    <alternativeName>
        <fullName evidence="16">Penicillin-binding protein 3</fullName>
        <shortName evidence="16">PBP-3</shortName>
    </alternativeName>
</protein>
<dbReference type="EC" id="3.4.16.4" evidence="16"/>
<keyword evidence="15 16" id="KW-0961">Cell wall biogenesis/degradation</keyword>
<reference evidence="19 20" key="1">
    <citation type="submission" date="2019-01" db="EMBL/GenBank/DDBJ databases">
        <title>Zoogloea oleivorans genome sequencing and assembly.</title>
        <authorList>
            <person name="Tancsics A."/>
            <person name="Farkas M."/>
            <person name="Kriszt B."/>
            <person name="Maroti G."/>
            <person name="Horvath B."/>
        </authorList>
    </citation>
    <scope>NUCLEOTIDE SEQUENCE [LARGE SCALE GENOMIC DNA]</scope>
    <source>
        <strain evidence="19 20">Buc</strain>
    </source>
</reference>
<dbReference type="GO" id="GO:0008658">
    <property type="term" value="F:penicillin binding"/>
    <property type="evidence" value="ECO:0007669"/>
    <property type="project" value="InterPro"/>
</dbReference>
<dbReference type="Gene3D" id="1.10.150.770">
    <property type="match status" value="1"/>
</dbReference>
<gene>
    <name evidence="16" type="primary">ftsI</name>
    <name evidence="19" type="ORF">ETQ85_18100</name>
</gene>
<evidence type="ECO:0000313" key="19">
    <source>
        <dbReference type="EMBL" id="TYC54591.1"/>
    </source>
</evidence>
<keyword evidence="20" id="KW-1185">Reference proteome</keyword>
<dbReference type="OrthoDB" id="9789078at2"/>
<feature type="domain" description="Penicillin-binding protein dimerisation" evidence="18">
    <location>
        <begin position="68"/>
        <end position="214"/>
    </location>
</feature>
<dbReference type="SUPFAM" id="SSF56601">
    <property type="entry name" value="beta-lactamase/transpeptidase-like"/>
    <property type="match status" value="1"/>
</dbReference>
<evidence type="ECO:0000313" key="20">
    <source>
        <dbReference type="Proteomes" id="UP000389128"/>
    </source>
</evidence>
<feature type="domain" description="Penicillin-binding protein transpeptidase" evidence="17">
    <location>
        <begin position="255"/>
        <end position="551"/>
    </location>
</feature>
<evidence type="ECO:0000256" key="8">
    <source>
        <dbReference type="ARBA" id="ARBA00022801"/>
    </source>
</evidence>
<name>A0A6C2CKS3_9RHOO</name>
<comment type="catalytic activity">
    <reaction evidence="16">
        <text>Preferential cleavage: (Ac)2-L-Lys-D-Ala-|-D-Ala. Also transpeptidation of peptidyl-alanyl moieties that are N-acyl substituents of D-alanine.</text>
        <dbReference type="EC" id="3.4.16.4"/>
    </reaction>
</comment>
<keyword evidence="4 16" id="KW-0132">Cell division</keyword>
<evidence type="ECO:0000256" key="12">
    <source>
        <dbReference type="ARBA" id="ARBA00023136"/>
    </source>
</evidence>
<comment type="function">
    <text evidence="16">Catalyzes cross-linking of the peptidoglycan cell wall at the division septum.</text>
</comment>
<keyword evidence="12 16" id="KW-0472">Membrane</keyword>
<dbReference type="EMBL" id="SDKK01000018">
    <property type="protein sequence ID" value="TYC54591.1"/>
    <property type="molecule type" value="Genomic_DNA"/>
</dbReference>
<keyword evidence="11 16" id="KW-1133">Transmembrane helix</keyword>
<dbReference type="GO" id="GO:0009002">
    <property type="term" value="F:serine-type D-Ala-D-Ala carboxypeptidase activity"/>
    <property type="evidence" value="ECO:0007669"/>
    <property type="project" value="UniProtKB-UniRule"/>
</dbReference>
<evidence type="ECO:0000256" key="16">
    <source>
        <dbReference type="HAMAP-Rule" id="MF_02080"/>
    </source>
</evidence>
<dbReference type="AlphaFoldDB" id="A0A6C2CKS3"/>
<dbReference type="HAMAP" id="MF_02080">
    <property type="entry name" value="FtsI_transpept"/>
    <property type="match status" value="1"/>
</dbReference>
<keyword evidence="7 16" id="KW-0812">Transmembrane</keyword>
<evidence type="ECO:0000256" key="13">
    <source>
        <dbReference type="ARBA" id="ARBA00023210"/>
    </source>
</evidence>
<keyword evidence="6 16" id="KW-0645">Protease</keyword>
<comment type="similarity">
    <text evidence="16">Belongs to the transpeptidase family. FtsI subfamily.</text>
</comment>
<evidence type="ECO:0000256" key="4">
    <source>
        <dbReference type="ARBA" id="ARBA00022618"/>
    </source>
</evidence>
<evidence type="ECO:0000256" key="1">
    <source>
        <dbReference type="ARBA" id="ARBA00004370"/>
    </source>
</evidence>
<dbReference type="GO" id="GO:0005886">
    <property type="term" value="C:plasma membrane"/>
    <property type="evidence" value="ECO:0007669"/>
    <property type="project" value="UniProtKB-UniRule"/>
</dbReference>
<evidence type="ECO:0000256" key="14">
    <source>
        <dbReference type="ARBA" id="ARBA00023306"/>
    </source>
</evidence>
<evidence type="ECO:0000256" key="6">
    <source>
        <dbReference type="ARBA" id="ARBA00022670"/>
    </source>
</evidence>
<comment type="pathway">
    <text evidence="16">Cell wall biogenesis; peptidoglycan biosynthesis.</text>
</comment>
<dbReference type="InterPro" id="IPR001460">
    <property type="entry name" value="PCN-bd_Tpept"/>
</dbReference>
<dbReference type="GO" id="GO:0009252">
    <property type="term" value="P:peptidoglycan biosynthetic process"/>
    <property type="evidence" value="ECO:0007669"/>
    <property type="project" value="UniProtKB-UniRule"/>
</dbReference>